<dbReference type="Proteomes" id="UP000663882">
    <property type="component" value="Unassembled WGS sequence"/>
</dbReference>
<reference evidence="1" key="1">
    <citation type="submission" date="2021-02" db="EMBL/GenBank/DDBJ databases">
        <authorList>
            <person name="Nowell W R."/>
        </authorList>
    </citation>
    <scope>NUCLEOTIDE SEQUENCE</scope>
</reference>
<dbReference type="PANTHER" id="PTHR31902:SF14">
    <property type="entry name" value="ACTIN PATCHES DISTAL PROTEIN 1"/>
    <property type="match status" value="1"/>
</dbReference>
<dbReference type="AlphaFoldDB" id="A0A814UW55"/>
<accession>A0A814UW55</accession>
<protein>
    <submittedName>
        <fullName evidence="1">Uncharacterized protein</fullName>
    </submittedName>
</protein>
<dbReference type="OrthoDB" id="10253744at2759"/>
<evidence type="ECO:0000313" key="2">
    <source>
        <dbReference type="Proteomes" id="UP000663882"/>
    </source>
</evidence>
<name>A0A814UW55_9BILA</name>
<dbReference type="SUPFAM" id="SSF52833">
    <property type="entry name" value="Thioredoxin-like"/>
    <property type="match status" value="1"/>
</dbReference>
<dbReference type="InterPro" id="IPR036249">
    <property type="entry name" value="Thioredoxin-like_sf"/>
</dbReference>
<organism evidence="1 2">
    <name type="scientific">Rotaria sordida</name>
    <dbReference type="NCBI Taxonomy" id="392033"/>
    <lineage>
        <taxon>Eukaryota</taxon>
        <taxon>Metazoa</taxon>
        <taxon>Spiralia</taxon>
        <taxon>Gnathifera</taxon>
        <taxon>Rotifera</taxon>
        <taxon>Eurotatoria</taxon>
        <taxon>Bdelloidea</taxon>
        <taxon>Philodinida</taxon>
        <taxon>Philodinidae</taxon>
        <taxon>Rotaria</taxon>
    </lineage>
</organism>
<dbReference type="EMBL" id="CAJNOO010001619">
    <property type="protein sequence ID" value="CAF1178642.1"/>
    <property type="molecule type" value="Genomic_DNA"/>
</dbReference>
<dbReference type="PANTHER" id="PTHR31902">
    <property type="entry name" value="ACTIN PATCHES DISTAL PROTEIN 1"/>
    <property type="match status" value="1"/>
</dbReference>
<gene>
    <name evidence="1" type="ORF">RFH988_LOCUS23380</name>
</gene>
<proteinExistence type="predicted"/>
<comment type="caution">
    <text evidence="1">The sequence shown here is derived from an EMBL/GenBank/DDBJ whole genome shotgun (WGS) entry which is preliminary data.</text>
</comment>
<sequence length="125" mass="14078">MIELHDLPPDESLDRIASSNTDRSSTIISSSFSHCSSRVIGPMIVDEIEKYVREADLIDKVHWLKVSHLGGHKFAGNVIVYPSGAWYGRVLTCHIPVLIDAYRSSSEDLKSKLKPLYRGHLDTTW</sequence>
<dbReference type="InterPro" id="IPR009737">
    <property type="entry name" value="Aim32/Apd1-like"/>
</dbReference>
<dbReference type="Pfam" id="PF06999">
    <property type="entry name" value="Suc_Fer-like"/>
    <property type="match status" value="1"/>
</dbReference>
<dbReference type="Gene3D" id="3.40.30.10">
    <property type="entry name" value="Glutaredoxin"/>
    <property type="match status" value="1"/>
</dbReference>
<evidence type="ECO:0000313" key="1">
    <source>
        <dbReference type="EMBL" id="CAF1178642.1"/>
    </source>
</evidence>